<dbReference type="eggNOG" id="COG0475">
    <property type="taxonomic scope" value="Bacteria"/>
</dbReference>
<keyword evidence="3" id="KW-0813">Transport</keyword>
<feature type="transmembrane region" description="Helical" evidence="11">
    <location>
        <begin position="335"/>
        <end position="355"/>
    </location>
</feature>
<feature type="transmembrane region" description="Helical" evidence="11">
    <location>
        <begin position="191"/>
        <end position="211"/>
    </location>
</feature>
<comment type="similarity">
    <text evidence="2">Belongs to the monovalent cation:proton antiporter 2 (CPA2) transporter (TC 2.A.37) family.</text>
</comment>
<evidence type="ECO:0000256" key="3">
    <source>
        <dbReference type="ARBA" id="ARBA00022448"/>
    </source>
</evidence>
<dbReference type="GO" id="GO:1902600">
    <property type="term" value="P:proton transmembrane transport"/>
    <property type="evidence" value="ECO:0007669"/>
    <property type="project" value="InterPro"/>
</dbReference>
<reference evidence="13 14" key="1">
    <citation type="journal article" date="2010" name="PLoS Genet.">
        <title>Analysis of the Legionella longbeachae genome and transcriptome uncovers unique strategies to cause Legionnaires' disease.</title>
        <authorList>
            <person name="Cazalet C."/>
            <person name="Gomez-Valero L."/>
            <person name="Rusniok C."/>
            <person name="Lomma M."/>
            <person name="Dervins-Ravault D."/>
            <person name="Newton H."/>
            <person name="Sansom F."/>
            <person name="Jarraud S."/>
            <person name="Zidane N."/>
            <person name="Ma L."/>
            <person name="Bouchier C."/>
            <person name="Etienne J."/>
            <person name="Hartland E."/>
            <person name="Buchrieser C."/>
        </authorList>
    </citation>
    <scope>NUCLEOTIDE SEQUENCE [LARGE SCALE GENOMIC DNA]</scope>
    <source>
        <strain evidence="13 14">NSW150</strain>
    </source>
</reference>
<keyword evidence="7" id="KW-0630">Potassium</keyword>
<dbReference type="HOGENOM" id="CLU_005126_9_3_6"/>
<dbReference type="OrthoDB" id="9781411at2"/>
<evidence type="ECO:0000256" key="1">
    <source>
        <dbReference type="ARBA" id="ARBA00004127"/>
    </source>
</evidence>
<keyword evidence="9" id="KW-0406">Ion transport</keyword>
<evidence type="ECO:0000256" key="11">
    <source>
        <dbReference type="SAM" id="Phobius"/>
    </source>
</evidence>
<evidence type="ECO:0000256" key="5">
    <source>
        <dbReference type="ARBA" id="ARBA00022538"/>
    </source>
</evidence>
<evidence type="ECO:0000256" key="6">
    <source>
        <dbReference type="ARBA" id="ARBA00022692"/>
    </source>
</evidence>
<dbReference type="InterPro" id="IPR038770">
    <property type="entry name" value="Na+/solute_symporter_sf"/>
</dbReference>
<dbReference type="AlphaFoldDB" id="D3HRT0"/>
<dbReference type="PANTHER" id="PTHR46157">
    <property type="entry name" value="K(+) EFFLUX ANTIPORTER 3, CHLOROPLASTIC"/>
    <property type="match status" value="1"/>
</dbReference>
<dbReference type="InterPro" id="IPR004771">
    <property type="entry name" value="K/H_exchanger"/>
</dbReference>
<dbReference type="SUPFAM" id="SSF51735">
    <property type="entry name" value="NAD(P)-binding Rossmann-fold domains"/>
    <property type="match status" value="1"/>
</dbReference>
<dbReference type="InterPro" id="IPR003148">
    <property type="entry name" value="RCK_N"/>
</dbReference>
<dbReference type="GO" id="GO:0006813">
    <property type="term" value="P:potassium ion transport"/>
    <property type="evidence" value="ECO:0007669"/>
    <property type="project" value="UniProtKB-KW"/>
</dbReference>
<dbReference type="NCBIfam" id="TIGR00932">
    <property type="entry name" value="2a37"/>
    <property type="match status" value="1"/>
</dbReference>
<keyword evidence="8 11" id="KW-1133">Transmembrane helix</keyword>
<dbReference type="GeneID" id="40925478"/>
<dbReference type="GO" id="GO:0015297">
    <property type="term" value="F:antiporter activity"/>
    <property type="evidence" value="ECO:0007669"/>
    <property type="project" value="UniProtKB-KW"/>
</dbReference>
<keyword evidence="4" id="KW-0050">Antiport</keyword>
<feature type="domain" description="RCK N-terminal" evidence="12">
    <location>
        <begin position="410"/>
        <end position="526"/>
    </location>
</feature>
<evidence type="ECO:0000256" key="9">
    <source>
        <dbReference type="ARBA" id="ARBA00023065"/>
    </source>
</evidence>
<feature type="transmembrane region" description="Helical" evidence="11">
    <location>
        <begin position="116"/>
        <end position="135"/>
    </location>
</feature>
<evidence type="ECO:0000256" key="10">
    <source>
        <dbReference type="ARBA" id="ARBA00023136"/>
    </source>
</evidence>
<comment type="subcellular location">
    <subcellularLocation>
        <location evidence="1">Endomembrane system</location>
        <topology evidence="1">Multi-pass membrane protein</topology>
    </subcellularLocation>
</comment>
<dbReference type="eggNOG" id="COG1226">
    <property type="taxonomic scope" value="Bacteria"/>
</dbReference>
<dbReference type="InterPro" id="IPR036291">
    <property type="entry name" value="NAD(P)-bd_dom_sf"/>
</dbReference>
<protein>
    <submittedName>
        <fullName evidence="13">Potassium:proton antiporter</fullName>
    </submittedName>
</protein>
<evidence type="ECO:0000259" key="12">
    <source>
        <dbReference type="PROSITE" id="PS51201"/>
    </source>
</evidence>
<dbReference type="STRING" id="661367.LLO_1250"/>
<dbReference type="GO" id="GO:0005886">
    <property type="term" value="C:plasma membrane"/>
    <property type="evidence" value="ECO:0007669"/>
    <property type="project" value="TreeGrafter"/>
</dbReference>
<dbReference type="Proteomes" id="UP000001060">
    <property type="component" value="Chromosome"/>
</dbReference>
<feature type="transmembrane region" description="Helical" evidence="11">
    <location>
        <begin position="367"/>
        <end position="387"/>
    </location>
</feature>
<gene>
    <name evidence="13" type="primary">kefC</name>
    <name evidence="13" type="ordered locus">LLO_1250</name>
</gene>
<evidence type="ECO:0000256" key="8">
    <source>
        <dbReference type="ARBA" id="ARBA00022989"/>
    </source>
</evidence>
<dbReference type="EMBL" id="FN650140">
    <property type="protein sequence ID" value="CBJ11609.1"/>
    <property type="molecule type" value="Genomic_DNA"/>
</dbReference>
<feature type="transmembrane region" description="Helical" evidence="11">
    <location>
        <begin position="223"/>
        <end position="242"/>
    </location>
</feature>
<dbReference type="Gene3D" id="1.20.1530.20">
    <property type="match status" value="1"/>
</dbReference>
<evidence type="ECO:0000313" key="13">
    <source>
        <dbReference type="EMBL" id="CBJ11609.1"/>
    </source>
</evidence>
<accession>D3HRT0</accession>
<feature type="transmembrane region" description="Helical" evidence="11">
    <location>
        <begin position="6"/>
        <end position="24"/>
    </location>
</feature>
<dbReference type="FunFam" id="3.40.50.720:FF:000036">
    <property type="entry name" value="Glutathione-regulated potassium-efflux system protein KefB"/>
    <property type="match status" value="1"/>
</dbReference>
<keyword evidence="10 11" id="KW-0472">Membrane</keyword>
<proteinExistence type="inferred from homology"/>
<dbReference type="Pfam" id="PF00999">
    <property type="entry name" value="Na_H_Exchanger"/>
    <property type="match status" value="1"/>
</dbReference>
<name>D3HRT0_LEGLN</name>
<evidence type="ECO:0000256" key="2">
    <source>
        <dbReference type="ARBA" id="ARBA00005551"/>
    </source>
</evidence>
<dbReference type="RefSeq" id="WP_003632031.1">
    <property type="nucleotide sequence ID" value="NC_013861.1"/>
</dbReference>
<keyword evidence="6 11" id="KW-0812">Transmembrane</keyword>
<dbReference type="Gene3D" id="3.40.50.720">
    <property type="entry name" value="NAD(P)-binding Rossmann-like Domain"/>
    <property type="match status" value="1"/>
</dbReference>
<evidence type="ECO:0000256" key="4">
    <source>
        <dbReference type="ARBA" id="ARBA00022449"/>
    </source>
</evidence>
<feature type="transmembrane region" description="Helical" evidence="11">
    <location>
        <begin position="86"/>
        <end position="110"/>
    </location>
</feature>
<dbReference type="GO" id="GO:0008324">
    <property type="term" value="F:monoatomic cation transmembrane transporter activity"/>
    <property type="evidence" value="ECO:0007669"/>
    <property type="project" value="InterPro"/>
</dbReference>
<dbReference type="PANTHER" id="PTHR46157:SF4">
    <property type="entry name" value="K(+) EFFLUX ANTIPORTER 3, CHLOROPLASTIC"/>
    <property type="match status" value="1"/>
</dbReference>
<dbReference type="KEGG" id="llo:LLO_1250"/>
<keyword evidence="5" id="KW-0633">Potassium transport</keyword>
<feature type="transmembrane region" description="Helical" evidence="11">
    <location>
        <begin position="303"/>
        <end position="323"/>
    </location>
</feature>
<feature type="transmembrane region" description="Helical" evidence="11">
    <location>
        <begin position="278"/>
        <end position="297"/>
    </location>
</feature>
<evidence type="ECO:0000313" key="14">
    <source>
        <dbReference type="Proteomes" id="UP000001060"/>
    </source>
</evidence>
<dbReference type="InterPro" id="IPR006153">
    <property type="entry name" value="Cation/H_exchanger_TM"/>
</dbReference>
<evidence type="ECO:0000256" key="7">
    <source>
        <dbReference type="ARBA" id="ARBA00022958"/>
    </source>
</evidence>
<feature type="transmembrane region" description="Helical" evidence="11">
    <location>
        <begin position="31"/>
        <end position="49"/>
    </location>
</feature>
<organism evidence="13 14">
    <name type="scientific">Legionella longbeachae serogroup 1 (strain NSW150)</name>
    <dbReference type="NCBI Taxonomy" id="661367"/>
    <lineage>
        <taxon>Bacteria</taxon>
        <taxon>Pseudomonadati</taxon>
        <taxon>Pseudomonadota</taxon>
        <taxon>Gammaproteobacteria</taxon>
        <taxon>Legionellales</taxon>
        <taxon>Legionellaceae</taxon>
        <taxon>Legionella</taxon>
    </lineage>
</organism>
<keyword evidence="14" id="KW-1185">Reference proteome</keyword>
<dbReference type="Pfam" id="PF02254">
    <property type="entry name" value="TrkA_N"/>
    <property type="match status" value="1"/>
</dbReference>
<feature type="transmembrane region" description="Helical" evidence="11">
    <location>
        <begin position="55"/>
        <end position="74"/>
    </location>
</feature>
<dbReference type="GO" id="GO:0012505">
    <property type="term" value="C:endomembrane system"/>
    <property type="evidence" value="ECO:0007669"/>
    <property type="project" value="UniProtKB-SubCell"/>
</dbReference>
<feature type="transmembrane region" description="Helical" evidence="11">
    <location>
        <begin position="147"/>
        <end position="169"/>
    </location>
</feature>
<dbReference type="PROSITE" id="PS51201">
    <property type="entry name" value="RCK_N"/>
    <property type="match status" value="1"/>
</dbReference>
<sequence>MNNHMLLNTFIFLVSASIMVPIASRFKLGSVLGYLTVGILIGPFGFKLIENSQQIMSFGEFGVIMMLFLIGLEVEPAMLWKLRRLIVGLGGLQVILTTSILTAIGILLGYAWQETLAISMALSLSSTALVLQMLQEKNLLKTAEGETSFAVLLFQDIAVIPILIIIPLLEQYGTIKINTHEAAFIMHFPRWMHALLITGVVGAVILIGHFVSRHLFFIMAKTNLREVFTAFSLALVVGITLLMESIGVSPALGAFIAGVVLANSEYKHAVDADIQPFKGILLGLFFVSVGMGMNFSLFTHKALIILAAVLALISIKALILAVLGRVFDLTKLQTLGFAFALSQGSEFAFVLFDYASKTKVISNDNASFCTLVVALSMLATPFLLLIYHRYIIPKFMSIVPEREYDSINEKNGIILAGYGRFGQIIGRLLNGEKIKFTVLEKNPEQIALLRKYGYIGHFGDASRLDLLKSAGAEHAKLLIVTVGNPDANLRIVELAKYHFPHLKIYARARNRRHAYELHRAGVDFFIRELFDSSLTMTKQIMKFLGYKSEDIQKKTAAFKKHDEATLIRSFDFFDKESDLINFSRQAKGELERILQSN</sequence>